<evidence type="ECO:0000259" key="10">
    <source>
        <dbReference type="PROSITE" id="PS50850"/>
    </source>
</evidence>
<evidence type="ECO:0000256" key="8">
    <source>
        <dbReference type="SAM" id="MobiDB-lite"/>
    </source>
</evidence>
<protein>
    <submittedName>
        <fullName evidence="11">Sugar porter family MFS transporter</fullName>
    </submittedName>
</protein>
<comment type="subcellular location">
    <subcellularLocation>
        <location evidence="1">Membrane</location>
        <topology evidence="1">Multi-pass membrane protein</topology>
    </subcellularLocation>
</comment>
<evidence type="ECO:0000256" key="2">
    <source>
        <dbReference type="ARBA" id="ARBA00010992"/>
    </source>
</evidence>
<keyword evidence="4 9" id="KW-0812">Transmembrane</keyword>
<dbReference type="InterPro" id="IPR005829">
    <property type="entry name" value="Sugar_transporter_CS"/>
</dbReference>
<evidence type="ECO:0000256" key="9">
    <source>
        <dbReference type="SAM" id="Phobius"/>
    </source>
</evidence>
<feature type="domain" description="Major facilitator superfamily (MFS) profile" evidence="10">
    <location>
        <begin position="21"/>
        <end position="465"/>
    </location>
</feature>
<dbReference type="InterPro" id="IPR020846">
    <property type="entry name" value="MFS_dom"/>
</dbReference>
<dbReference type="NCBIfam" id="TIGR00879">
    <property type="entry name" value="SP"/>
    <property type="match status" value="1"/>
</dbReference>
<keyword evidence="5 9" id="KW-1133">Transmembrane helix</keyword>
<dbReference type="PROSITE" id="PS50850">
    <property type="entry name" value="MFS"/>
    <property type="match status" value="1"/>
</dbReference>
<feature type="transmembrane region" description="Helical" evidence="9">
    <location>
        <begin position="440"/>
        <end position="461"/>
    </location>
</feature>
<dbReference type="Gene3D" id="1.20.1250.20">
    <property type="entry name" value="MFS general substrate transporter like domains"/>
    <property type="match status" value="1"/>
</dbReference>
<feature type="compositionally biased region" description="Polar residues" evidence="8">
    <location>
        <begin position="544"/>
        <end position="554"/>
    </location>
</feature>
<feature type="region of interest" description="Disordered" evidence="8">
    <location>
        <begin position="514"/>
        <end position="554"/>
    </location>
</feature>
<dbReference type="PANTHER" id="PTHR48022">
    <property type="entry name" value="PLASTIDIC GLUCOSE TRANSPORTER 4"/>
    <property type="match status" value="1"/>
</dbReference>
<gene>
    <name evidence="11" type="ORF">CC78DRAFT_621428</name>
</gene>
<evidence type="ECO:0000313" key="11">
    <source>
        <dbReference type="EMBL" id="KAF2258936.1"/>
    </source>
</evidence>
<evidence type="ECO:0000256" key="5">
    <source>
        <dbReference type="ARBA" id="ARBA00022989"/>
    </source>
</evidence>
<dbReference type="EMBL" id="ML986727">
    <property type="protein sequence ID" value="KAF2258936.1"/>
    <property type="molecule type" value="Genomic_DNA"/>
</dbReference>
<keyword evidence="6 9" id="KW-0472">Membrane</keyword>
<dbReference type="PRINTS" id="PR00171">
    <property type="entry name" value="SUGRTRNSPORT"/>
</dbReference>
<evidence type="ECO:0000256" key="6">
    <source>
        <dbReference type="ARBA" id="ARBA00023136"/>
    </source>
</evidence>
<dbReference type="FunFam" id="1.20.1250.20:FF:000061">
    <property type="entry name" value="MFS sugar transporter"/>
    <property type="match status" value="1"/>
</dbReference>
<feature type="transmembrane region" description="Helical" evidence="9">
    <location>
        <begin position="159"/>
        <end position="178"/>
    </location>
</feature>
<feature type="transmembrane region" description="Helical" evidence="9">
    <location>
        <begin position="347"/>
        <end position="369"/>
    </location>
</feature>
<evidence type="ECO:0000256" key="7">
    <source>
        <dbReference type="RuleBase" id="RU003346"/>
    </source>
</evidence>
<dbReference type="Pfam" id="PF00083">
    <property type="entry name" value="Sugar_tr"/>
    <property type="match status" value="1"/>
</dbReference>
<feature type="transmembrane region" description="Helical" evidence="9">
    <location>
        <begin position="412"/>
        <end position="434"/>
    </location>
</feature>
<dbReference type="InterPro" id="IPR005828">
    <property type="entry name" value="MFS_sugar_transport-like"/>
</dbReference>
<name>A0A9P4JYX1_9PLEO</name>
<dbReference type="AlphaFoldDB" id="A0A9P4JYX1"/>
<dbReference type="InterPro" id="IPR036259">
    <property type="entry name" value="MFS_trans_sf"/>
</dbReference>
<feature type="compositionally biased region" description="Basic and acidic residues" evidence="8">
    <location>
        <begin position="525"/>
        <end position="543"/>
    </location>
</feature>
<dbReference type="PANTHER" id="PTHR48022:SF68">
    <property type="entry name" value="MAJOR FACILITATOR SUPERFAMILY (MFS) PROFILE DOMAIN-CONTAINING PROTEIN-RELATED"/>
    <property type="match status" value="1"/>
</dbReference>
<dbReference type="OrthoDB" id="6612291at2759"/>
<evidence type="ECO:0000256" key="4">
    <source>
        <dbReference type="ARBA" id="ARBA00022692"/>
    </source>
</evidence>
<feature type="transmembrane region" description="Helical" evidence="9">
    <location>
        <begin position="190"/>
        <end position="211"/>
    </location>
</feature>
<dbReference type="Proteomes" id="UP000800093">
    <property type="component" value="Unassembled WGS sequence"/>
</dbReference>
<comment type="similarity">
    <text evidence="2 7">Belongs to the major facilitator superfamily. Sugar transporter (TC 2.A.1.1) family.</text>
</comment>
<organism evidence="11 12">
    <name type="scientific">Lojkania enalia</name>
    <dbReference type="NCBI Taxonomy" id="147567"/>
    <lineage>
        <taxon>Eukaryota</taxon>
        <taxon>Fungi</taxon>
        <taxon>Dikarya</taxon>
        <taxon>Ascomycota</taxon>
        <taxon>Pezizomycotina</taxon>
        <taxon>Dothideomycetes</taxon>
        <taxon>Pleosporomycetidae</taxon>
        <taxon>Pleosporales</taxon>
        <taxon>Pleosporales incertae sedis</taxon>
        <taxon>Lojkania</taxon>
    </lineage>
</organism>
<reference evidence="12" key="1">
    <citation type="journal article" date="2020" name="Stud. Mycol.">
        <title>101 Dothideomycetes genomes: A test case for predicting lifestyles and emergence of pathogens.</title>
        <authorList>
            <person name="Haridas S."/>
            <person name="Albert R."/>
            <person name="Binder M."/>
            <person name="Bloem J."/>
            <person name="LaButti K."/>
            <person name="Salamov A."/>
            <person name="Andreopoulos B."/>
            <person name="Baker S."/>
            <person name="Barry K."/>
            <person name="Bills G."/>
            <person name="Bluhm B."/>
            <person name="Cannon C."/>
            <person name="Castanera R."/>
            <person name="Culley D."/>
            <person name="Daum C."/>
            <person name="Ezra D."/>
            <person name="Gonzalez J."/>
            <person name="Henrissat B."/>
            <person name="Kuo A."/>
            <person name="Liang C."/>
            <person name="Lipzen A."/>
            <person name="Lutzoni F."/>
            <person name="Magnuson J."/>
            <person name="Mondo S."/>
            <person name="Nolan M."/>
            <person name="Ohm R."/>
            <person name="Pangilinan J."/>
            <person name="Park H.-J."/>
            <person name="Ramirez L."/>
            <person name="Alfaro M."/>
            <person name="Sun H."/>
            <person name="Tritt A."/>
            <person name="Yoshinaga Y."/>
            <person name="Zwiers L.-H."/>
            <person name="Turgeon B."/>
            <person name="Goodwin S."/>
            <person name="Spatafora J."/>
            <person name="Crous P."/>
            <person name="Grigoriev I."/>
        </authorList>
    </citation>
    <scope>NUCLEOTIDE SEQUENCE [LARGE SCALE GENOMIC DNA]</scope>
    <source>
        <strain evidence="12">CBS 304.66</strain>
    </source>
</reference>
<keyword evidence="3 7" id="KW-0813">Transport</keyword>
<dbReference type="GO" id="GO:0005351">
    <property type="term" value="F:carbohydrate:proton symporter activity"/>
    <property type="evidence" value="ECO:0007669"/>
    <property type="project" value="TreeGrafter"/>
</dbReference>
<evidence type="ECO:0000256" key="1">
    <source>
        <dbReference type="ARBA" id="ARBA00004141"/>
    </source>
</evidence>
<dbReference type="GO" id="GO:0016020">
    <property type="term" value="C:membrane"/>
    <property type="evidence" value="ECO:0007669"/>
    <property type="project" value="UniProtKB-SubCell"/>
</dbReference>
<feature type="transmembrane region" description="Helical" evidence="9">
    <location>
        <begin position="375"/>
        <end position="400"/>
    </location>
</feature>
<sequence>MVALFGKRFLGLRGSKLNIAVSIIAGFDFLLFGYDQGVMGGLLTLPSFTRTFPEIDVEGAAPEDRGHTSTIQGISVASYNVGCFVGAIMCIKIGDWLGRRKTIFLGSSIMVVGAALQCSAFGLDHFIIGRIITGIGNGMNTSTVPTWQSETCKAHRRGMMVMIEGALITGGICLSYWIDFGFSFLEPSTISWRFPIGFQIFFALIILVFILELPESPRWLILKGKEQEATEVLAALSDLPVDDPYIHSEFTAIKDTVIEASNTSFKDLFTNDENRHFHRVVLAYVNQVFQQISGINLITYYAATIYEQYIGLDGFTSRILAAANGTEYFLASWIAVFTIEKFGRRSLMLFGAAGMAGSMAVLAGTTSITGTAPGIVAAAFLFIFNTFFAIGWLGMSWLYPAEIVPLRIRAPANALSTSANWAFNFMVVMVTPVAFESIGYQTYIIFAVINAFIVPVVYFFYPETAYRSLEEMDTIFHKTKNVFQLVSVARNEPRRYGKHGEVLINYEETDEHEIRRQSVAGQGGVKRESMSEAVRMENGDEKASNGSSFLGKSG</sequence>
<dbReference type="PROSITE" id="PS00216">
    <property type="entry name" value="SUGAR_TRANSPORT_1"/>
    <property type="match status" value="1"/>
</dbReference>
<dbReference type="SUPFAM" id="SSF103473">
    <property type="entry name" value="MFS general substrate transporter"/>
    <property type="match status" value="1"/>
</dbReference>
<keyword evidence="12" id="KW-1185">Reference proteome</keyword>
<dbReference type="InterPro" id="IPR003663">
    <property type="entry name" value="Sugar/inositol_transpt"/>
</dbReference>
<evidence type="ECO:0000256" key="3">
    <source>
        <dbReference type="ARBA" id="ARBA00022448"/>
    </source>
</evidence>
<proteinExistence type="inferred from homology"/>
<comment type="caution">
    <text evidence="11">The sequence shown here is derived from an EMBL/GenBank/DDBJ whole genome shotgun (WGS) entry which is preliminary data.</text>
</comment>
<accession>A0A9P4JYX1</accession>
<feature type="transmembrane region" description="Helical" evidence="9">
    <location>
        <begin position="71"/>
        <end position="91"/>
    </location>
</feature>
<dbReference type="InterPro" id="IPR050360">
    <property type="entry name" value="MFS_Sugar_Transporters"/>
</dbReference>
<feature type="transmembrane region" description="Helical" evidence="9">
    <location>
        <begin position="17"/>
        <end position="34"/>
    </location>
</feature>
<evidence type="ECO:0000313" key="12">
    <source>
        <dbReference type="Proteomes" id="UP000800093"/>
    </source>
</evidence>